<keyword evidence="3" id="KW-1185">Reference proteome</keyword>
<sequence>MSTEGISIFLTQTAPFTLFVSMAKHLKKNVEYHSTLIQNGKLSTSRHSSRMCGGTRPPVPLPLQKDQQNNPMWSNNQS</sequence>
<feature type="region of interest" description="Disordered" evidence="1">
    <location>
        <begin position="40"/>
        <end position="78"/>
    </location>
</feature>
<dbReference type="AlphaFoldDB" id="A0A1D2M440"/>
<organism evidence="2 3">
    <name type="scientific">Orchesella cincta</name>
    <name type="common">Springtail</name>
    <name type="synonym">Podura cincta</name>
    <dbReference type="NCBI Taxonomy" id="48709"/>
    <lineage>
        <taxon>Eukaryota</taxon>
        <taxon>Metazoa</taxon>
        <taxon>Ecdysozoa</taxon>
        <taxon>Arthropoda</taxon>
        <taxon>Hexapoda</taxon>
        <taxon>Collembola</taxon>
        <taxon>Entomobryomorpha</taxon>
        <taxon>Entomobryoidea</taxon>
        <taxon>Orchesellidae</taxon>
        <taxon>Orchesellinae</taxon>
        <taxon>Orchesella</taxon>
    </lineage>
</organism>
<accession>A0A1D2M440</accession>
<dbReference type="EMBL" id="LJIJ01004813">
    <property type="protein sequence ID" value="ODM87704.1"/>
    <property type="molecule type" value="Genomic_DNA"/>
</dbReference>
<name>A0A1D2M440_ORCCI</name>
<evidence type="ECO:0000313" key="2">
    <source>
        <dbReference type="EMBL" id="ODM87704.1"/>
    </source>
</evidence>
<comment type="caution">
    <text evidence="2">The sequence shown here is derived from an EMBL/GenBank/DDBJ whole genome shotgun (WGS) entry which is preliminary data.</text>
</comment>
<gene>
    <name evidence="2" type="ORF">Ocin01_18979</name>
</gene>
<feature type="compositionally biased region" description="Polar residues" evidence="1">
    <location>
        <begin position="65"/>
        <end position="78"/>
    </location>
</feature>
<evidence type="ECO:0000313" key="3">
    <source>
        <dbReference type="Proteomes" id="UP000094527"/>
    </source>
</evidence>
<reference evidence="2 3" key="1">
    <citation type="journal article" date="2016" name="Genome Biol. Evol.">
        <title>Gene Family Evolution Reflects Adaptation to Soil Environmental Stressors in the Genome of the Collembolan Orchesella cincta.</title>
        <authorList>
            <person name="Faddeeva-Vakhrusheva A."/>
            <person name="Derks M.F."/>
            <person name="Anvar S.Y."/>
            <person name="Agamennone V."/>
            <person name="Suring W."/>
            <person name="Smit S."/>
            <person name="van Straalen N.M."/>
            <person name="Roelofs D."/>
        </authorList>
    </citation>
    <scope>NUCLEOTIDE SEQUENCE [LARGE SCALE GENOMIC DNA]</scope>
    <source>
        <tissue evidence="2">Mixed pool</tissue>
    </source>
</reference>
<proteinExistence type="predicted"/>
<evidence type="ECO:0000256" key="1">
    <source>
        <dbReference type="SAM" id="MobiDB-lite"/>
    </source>
</evidence>
<dbReference type="Proteomes" id="UP000094527">
    <property type="component" value="Unassembled WGS sequence"/>
</dbReference>
<protein>
    <submittedName>
        <fullName evidence="2">Uncharacterized protein</fullName>
    </submittedName>
</protein>